<evidence type="ECO:0000313" key="3">
    <source>
        <dbReference type="Proteomes" id="UP001157034"/>
    </source>
</evidence>
<sequence length="141" mass="15192">MHVRTLPGDPAVGGAFRARELAREQPVGEREERQEAESGLPGGREDIALDRTAQQVVLVLRAHEAGDSEPAGCRLGRSDLVGIEVRVADRDHLALHDELVERAESLLDRHRRVGGVLLVEVDAVGAEPPERSLDGGTDVGE</sequence>
<evidence type="ECO:0000256" key="1">
    <source>
        <dbReference type="SAM" id="MobiDB-lite"/>
    </source>
</evidence>
<dbReference type="Proteomes" id="UP001157034">
    <property type="component" value="Unassembled WGS sequence"/>
</dbReference>
<protein>
    <recommendedName>
        <fullName evidence="4">Asp23/Gls24 family envelope stress response protein</fullName>
    </recommendedName>
</protein>
<reference evidence="3" key="1">
    <citation type="journal article" date="2019" name="Int. J. Syst. Evol. Microbiol.">
        <title>The Global Catalogue of Microorganisms (GCM) 10K type strain sequencing project: providing services to taxonomists for standard genome sequencing and annotation.</title>
        <authorList>
            <consortium name="The Broad Institute Genomics Platform"/>
            <consortium name="The Broad Institute Genome Sequencing Center for Infectious Disease"/>
            <person name="Wu L."/>
            <person name="Ma J."/>
        </authorList>
    </citation>
    <scope>NUCLEOTIDE SEQUENCE [LARGE SCALE GENOMIC DNA]</scope>
    <source>
        <strain evidence="3">NBRC 108894</strain>
    </source>
</reference>
<evidence type="ECO:0000313" key="2">
    <source>
        <dbReference type="EMBL" id="GMA93670.1"/>
    </source>
</evidence>
<keyword evidence="3" id="KW-1185">Reference proteome</keyword>
<name>A0ABQ6K3K6_9MICO</name>
<accession>A0ABQ6K3K6</accession>
<proteinExistence type="predicted"/>
<dbReference type="EMBL" id="BSVB01000001">
    <property type="protein sequence ID" value="GMA93670.1"/>
    <property type="molecule type" value="Genomic_DNA"/>
</dbReference>
<feature type="region of interest" description="Disordered" evidence="1">
    <location>
        <begin position="1"/>
        <end position="45"/>
    </location>
</feature>
<feature type="compositionally biased region" description="Basic and acidic residues" evidence="1">
    <location>
        <begin position="17"/>
        <end position="36"/>
    </location>
</feature>
<gene>
    <name evidence="2" type="ORF">GCM10025881_04940</name>
</gene>
<organism evidence="2 3">
    <name type="scientific">Pseudolysinimonas kribbensis</name>
    <dbReference type="NCBI Taxonomy" id="433641"/>
    <lineage>
        <taxon>Bacteria</taxon>
        <taxon>Bacillati</taxon>
        <taxon>Actinomycetota</taxon>
        <taxon>Actinomycetes</taxon>
        <taxon>Micrococcales</taxon>
        <taxon>Microbacteriaceae</taxon>
        <taxon>Pseudolysinimonas</taxon>
    </lineage>
</organism>
<comment type="caution">
    <text evidence="2">The sequence shown here is derived from an EMBL/GenBank/DDBJ whole genome shotgun (WGS) entry which is preliminary data.</text>
</comment>
<evidence type="ECO:0008006" key="4">
    <source>
        <dbReference type="Google" id="ProtNLM"/>
    </source>
</evidence>